<sequence length="113" mass="12569">MSVKNHEISLQQAIELTTRYRNNHPADFPNYETFHIEAISQLISPAACSFLRIYFGRKEDNEVVLILVAADAQEQDLLPAVGNSVVNADQNILIEDGYRCPQYCPSTSVLAGS</sequence>
<protein>
    <submittedName>
        <fullName evidence="1">Uncharacterized protein</fullName>
    </submittedName>
</protein>
<name>A0A5B8VCP8_9BACT</name>
<gene>
    <name evidence="1" type="ORF">FRZ67_19080</name>
</gene>
<proteinExistence type="predicted"/>
<dbReference type="OrthoDB" id="674820at2"/>
<dbReference type="EMBL" id="CP042435">
    <property type="protein sequence ID" value="QEC69307.1"/>
    <property type="molecule type" value="Genomic_DNA"/>
</dbReference>
<dbReference type="KEGG" id="pgin:FRZ67_19080"/>
<dbReference type="RefSeq" id="WP_147192184.1">
    <property type="nucleotide sequence ID" value="NZ_CP042435.1"/>
</dbReference>
<keyword evidence="2" id="KW-1185">Reference proteome</keyword>
<evidence type="ECO:0000313" key="2">
    <source>
        <dbReference type="Proteomes" id="UP000321533"/>
    </source>
</evidence>
<evidence type="ECO:0000313" key="1">
    <source>
        <dbReference type="EMBL" id="QEC69307.1"/>
    </source>
</evidence>
<organism evidence="1 2">
    <name type="scientific">Panacibacter ginsenosidivorans</name>
    <dbReference type="NCBI Taxonomy" id="1813871"/>
    <lineage>
        <taxon>Bacteria</taxon>
        <taxon>Pseudomonadati</taxon>
        <taxon>Bacteroidota</taxon>
        <taxon>Chitinophagia</taxon>
        <taxon>Chitinophagales</taxon>
        <taxon>Chitinophagaceae</taxon>
        <taxon>Panacibacter</taxon>
    </lineage>
</organism>
<dbReference type="Proteomes" id="UP000321533">
    <property type="component" value="Chromosome"/>
</dbReference>
<reference evidence="1 2" key="1">
    <citation type="journal article" date="2016" name="Int. J. Syst. Evol. Microbiol.">
        <title>Panacibacter ginsenosidivorans gen. nov., sp. nov., with ginsenoside converting activity isolated from soil of a ginseng field.</title>
        <authorList>
            <person name="Siddiqi M.Z."/>
            <person name="Muhammad Shafi S."/>
            <person name="Choi K.D."/>
            <person name="Im W.T."/>
        </authorList>
    </citation>
    <scope>NUCLEOTIDE SEQUENCE [LARGE SCALE GENOMIC DNA]</scope>
    <source>
        <strain evidence="1 2">Gsoil1550</strain>
    </source>
</reference>
<accession>A0A5B8VCP8</accession>
<dbReference type="AlphaFoldDB" id="A0A5B8VCP8"/>